<evidence type="ECO:0000256" key="6">
    <source>
        <dbReference type="ARBA" id="ARBA00023098"/>
    </source>
</evidence>
<evidence type="ECO:0000256" key="2">
    <source>
        <dbReference type="ARBA" id="ARBA00006432"/>
    </source>
</evidence>
<dbReference type="InterPro" id="IPR020845">
    <property type="entry name" value="AMP-binding_CS"/>
</dbReference>
<comment type="cofactor">
    <cofactor evidence="1">
        <name>pantetheine 4'-phosphate</name>
        <dbReference type="ChEBI" id="CHEBI:47942"/>
    </cofactor>
</comment>
<evidence type="ECO:0000256" key="7">
    <source>
        <dbReference type="SAM" id="MobiDB-lite"/>
    </source>
</evidence>
<gene>
    <name evidence="9" type="ORF">COMA1_30360</name>
</gene>
<dbReference type="CDD" id="cd05931">
    <property type="entry name" value="FAAL"/>
    <property type="match status" value="1"/>
</dbReference>
<dbReference type="FunFam" id="1.10.1200.10:FF:000016">
    <property type="entry name" value="Non-ribosomal peptide synthase"/>
    <property type="match status" value="1"/>
</dbReference>
<dbReference type="InterPro" id="IPR036736">
    <property type="entry name" value="ACP-like_sf"/>
</dbReference>
<dbReference type="GO" id="GO:0071766">
    <property type="term" value="P:Actinobacterium-type cell wall biogenesis"/>
    <property type="evidence" value="ECO:0007669"/>
    <property type="project" value="UniProtKB-ARBA"/>
</dbReference>
<keyword evidence="4" id="KW-0597">Phosphoprotein</keyword>
<dbReference type="OrthoDB" id="9803968at2"/>
<feature type="region of interest" description="Disordered" evidence="7">
    <location>
        <begin position="1776"/>
        <end position="1796"/>
    </location>
</feature>
<dbReference type="InterPro" id="IPR040097">
    <property type="entry name" value="FAAL/FAAC"/>
</dbReference>
<dbReference type="CDD" id="cd19531">
    <property type="entry name" value="LCL_NRPS-like"/>
    <property type="match status" value="1"/>
</dbReference>
<evidence type="ECO:0000256" key="4">
    <source>
        <dbReference type="ARBA" id="ARBA00022553"/>
    </source>
</evidence>
<dbReference type="Pfam" id="PF13193">
    <property type="entry name" value="AMP-binding_C"/>
    <property type="match status" value="1"/>
</dbReference>
<dbReference type="InterPro" id="IPR042099">
    <property type="entry name" value="ANL_N_sf"/>
</dbReference>
<dbReference type="SMART" id="SM00823">
    <property type="entry name" value="PKS_PP"/>
    <property type="match status" value="2"/>
</dbReference>
<feature type="domain" description="Carrier" evidence="8">
    <location>
        <begin position="1678"/>
        <end position="1753"/>
    </location>
</feature>
<feature type="compositionally biased region" description="Basic and acidic residues" evidence="7">
    <location>
        <begin position="1784"/>
        <end position="1796"/>
    </location>
</feature>
<dbReference type="InterPro" id="IPR045851">
    <property type="entry name" value="AMP-bd_C_sf"/>
</dbReference>
<evidence type="ECO:0000313" key="9">
    <source>
        <dbReference type="EMBL" id="CUS37002.1"/>
    </source>
</evidence>
<dbReference type="GO" id="GO:0006631">
    <property type="term" value="P:fatty acid metabolic process"/>
    <property type="evidence" value="ECO:0007669"/>
    <property type="project" value="UniProtKB-KW"/>
</dbReference>
<dbReference type="STRING" id="1742972.COMA1_30360"/>
<organism evidence="9 10">
    <name type="scientific">Candidatus Nitrospira nitrosa</name>
    <dbReference type="NCBI Taxonomy" id="1742972"/>
    <lineage>
        <taxon>Bacteria</taxon>
        <taxon>Pseudomonadati</taxon>
        <taxon>Nitrospirota</taxon>
        <taxon>Nitrospiria</taxon>
        <taxon>Nitrospirales</taxon>
        <taxon>Nitrospiraceae</taxon>
        <taxon>Nitrospira</taxon>
    </lineage>
</organism>
<dbReference type="Proteomes" id="UP000199032">
    <property type="component" value="Unassembled WGS sequence"/>
</dbReference>
<dbReference type="InterPro" id="IPR001242">
    <property type="entry name" value="Condensation_dom"/>
</dbReference>
<dbReference type="InterPro" id="IPR006162">
    <property type="entry name" value="Ppantetheine_attach_site"/>
</dbReference>
<dbReference type="InterPro" id="IPR010071">
    <property type="entry name" value="AA_adenyl_dom"/>
</dbReference>
<evidence type="ECO:0000256" key="5">
    <source>
        <dbReference type="ARBA" id="ARBA00022832"/>
    </source>
</evidence>
<dbReference type="PANTHER" id="PTHR45527">
    <property type="entry name" value="NONRIBOSOMAL PEPTIDE SYNTHETASE"/>
    <property type="match status" value="1"/>
</dbReference>
<dbReference type="InterPro" id="IPR020806">
    <property type="entry name" value="PKS_PP-bd"/>
</dbReference>
<dbReference type="GO" id="GO:0008610">
    <property type="term" value="P:lipid biosynthetic process"/>
    <property type="evidence" value="ECO:0007669"/>
    <property type="project" value="InterPro"/>
</dbReference>
<reference evidence="9 10" key="1">
    <citation type="submission" date="2015-10" db="EMBL/GenBank/DDBJ databases">
        <authorList>
            <person name="Gilbert D.G."/>
        </authorList>
    </citation>
    <scope>NUCLEOTIDE SEQUENCE [LARGE SCALE GENOMIC DNA]</scope>
    <source>
        <strain evidence="9">COMA1</strain>
    </source>
</reference>
<dbReference type="Pfam" id="PF00501">
    <property type="entry name" value="AMP-binding"/>
    <property type="match status" value="2"/>
</dbReference>
<dbReference type="InterPro" id="IPR000873">
    <property type="entry name" value="AMP-dep_synth/lig_dom"/>
</dbReference>
<name>A0A0S4LJT3_9BACT</name>
<dbReference type="EMBL" id="CZQA01000009">
    <property type="protein sequence ID" value="CUS37002.1"/>
    <property type="molecule type" value="Genomic_DNA"/>
</dbReference>
<keyword evidence="3" id="KW-0596">Phosphopantetheine</keyword>
<dbReference type="PROSITE" id="PS50075">
    <property type="entry name" value="CARRIER"/>
    <property type="match status" value="2"/>
</dbReference>
<dbReference type="NCBIfam" id="TIGR01733">
    <property type="entry name" value="AA-adenyl-dom"/>
    <property type="match status" value="1"/>
</dbReference>
<dbReference type="FunFam" id="3.40.50.12780:FF:000013">
    <property type="entry name" value="Long-chain-fatty-acid--AMP ligase FadD32"/>
    <property type="match status" value="1"/>
</dbReference>
<dbReference type="GO" id="GO:0003824">
    <property type="term" value="F:catalytic activity"/>
    <property type="evidence" value="ECO:0007669"/>
    <property type="project" value="InterPro"/>
</dbReference>
<dbReference type="GO" id="GO:0031177">
    <property type="term" value="F:phosphopantetheine binding"/>
    <property type="evidence" value="ECO:0007669"/>
    <property type="project" value="InterPro"/>
</dbReference>
<evidence type="ECO:0000256" key="3">
    <source>
        <dbReference type="ARBA" id="ARBA00022450"/>
    </source>
</evidence>
<dbReference type="GO" id="GO:0044550">
    <property type="term" value="P:secondary metabolite biosynthetic process"/>
    <property type="evidence" value="ECO:0007669"/>
    <property type="project" value="TreeGrafter"/>
</dbReference>
<dbReference type="FunFam" id="2.30.38.10:FF:000001">
    <property type="entry name" value="Non-ribosomal peptide synthetase PvdI"/>
    <property type="match status" value="1"/>
</dbReference>
<dbReference type="Pfam" id="PF00550">
    <property type="entry name" value="PP-binding"/>
    <property type="match status" value="2"/>
</dbReference>
<dbReference type="GO" id="GO:0005737">
    <property type="term" value="C:cytoplasm"/>
    <property type="evidence" value="ECO:0007669"/>
    <property type="project" value="TreeGrafter"/>
</dbReference>
<dbReference type="Gene3D" id="3.40.50.980">
    <property type="match status" value="2"/>
</dbReference>
<keyword evidence="6" id="KW-0443">Lipid metabolism</keyword>
<proteinExistence type="inferred from homology"/>
<dbReference type="Gene3D" id="2.30.38.10">
    <property type="entry name" value="Luciferase, Domain 3"/>
    <property type="match status" value="1"/>
</dbReference>
<dbReference type="Pfam" id="PF00668">
    <property type="entry name" value="Condensation"/>
    <property type="match status" value="1"/>
</dbReference>
<dbReference type="Gene3D" id="3.40.50.12780">
    <property type="entry name" value="N-terminal domain of ligase-like"/>
    <property type="match status" value="1"/>
</dbReference>
<dbReference type="SUPFAM" id="SSF56801">
    <property type="entry name" value="Acetyl-CoA synthetase-like"/>
    <property type="match status" value="2"/>
</dbReference>
<evidence type="ECO:0000313" key="10">
    <source>
        <dbReference type="Proteomes" id="UP000199032"/>
    </source>
</evidence>
<accession>A0A0S4LJT3</accession>
<comment type="similarity">
    <text evidence="2">Belongs to the ATP-dependent AMP-binding enzyme family.</text>
</comment>
<dbReference type="SUPFAM" id="SSF47336">
    <property type="entry name" value="ACP-like"/>
    <property type="match status" value="2"/>
</dbReference>
<dbReference type="CDD" id="cd05930">
    <property type="entry name" value="A_NRPS"/>
    <property type="match status" value="1"/>
</dbReference>
<dbReference type="Gene3D" id="3.30.559.30">
    <property type="entry name" value="Nonribosomal peptide synthetase, condensation domain"/>
    <property type="match status" value="1"/>
</dbReference>
<keyword evidence="10" id="KW-1185">Reference proteome</keyword>
<dbReference type="Gene3D" id="1.10.1200.10">
    <property type="entry name" value="ACP-like"/>
    <property type="match status" value="2"/>
</dbReference>
<dbReference type="Gene3D" id="3.30.559.10">
    <property type="entry name" value="Chloramphenicol acetyltransferase-like domain"/>
    <property type="match status" value="1"/>
</dbReference>
<dbReference type="PROSITE" id="PS00455">
    <property type="entry name" value="AMP_BINDING"/>
    <property type="match status" value="2"/>
</dbReference>
<sequence>MSEAQRGIALVSEERTGVTTLVELLRRRADDLAEQPAFIFLTDGETEAGELTYGELDHRARAIAARLQSLCAQGERAILLYPPGLDYIAAFFGCLYAGVVAVPAYPPQRKRMLGRLRAVLTDSGASLALATAKVHAGVERLSRQDSGMAEFGDVQWLETDVPAEGIETIWRTPSVAGETLAFLQYTSGSTGTPKGVMVSHENLLHNQRMIQEAFGHGEHTTVLGWLPLYHDMGLIGNVLQPLYLGRPCVLMSPVHFMQKPFRWLSAISRYRATTSGAPNFAYDLCVRQISVEEREQLDLSSWSVAFNGAEPIHAGTLDRFADMFGSCGFRREAFYPCYGLAEATLFVSGGEHRAAPILKLAEKAALEKGEVIAASRVDSSATRLVGCGRTAVDQQMIIVNPDTCLRCLQGQVGEIWVKGASVAQGYWNREEPTAQTFAATLGDTGEGPFLRTGDLGVIHDDELFIVGRLKDLVIIRGRNHYPHDIEATVQDSHSSLRSGCGAVFSIPVDDEERLVVVQEVAGHSSVALDSVAAGVSRAVTEHHEVQVYAVVLIKPGTLPKTSSGKVQRHLCRAKFLAHELEAVHTTLHDGQVEREADVAAADVDDETVARVAEIWTQVLGRPHVGPQDNFFELGGDSLRGTQVLAKLHDVYGVDLPLELLFDAPTPVGLAAQVRSTSQSTPTRHLLDPTTPGDITPLSFSQQRFWFLDQLSADSSFNNIPVALRIRGVLDLAALHRALKEIVRRHEILRARFVVDHDHPAQVIDPQYELPLPVEDLTNLCGAVQEEHVSLWMSNEAHQAFDLTTGPLIRVRLLRLTQTDQILLLTIHHIVADGWSMRIVGHELTRLYEAFTKGMDALLPPLPRQYRDLIRYQRQCVDSEVWKRQETYWRRQLGTVPNVLELPSDRPRPAVQGQKGDRYGWSIPEDIGRRLHEIGCRHQASLFMTMLASFDVLLARYSGQSEFCVGTPVANRSQPECDSLIGCFVNTVALRVDLTGDPSFLELLTQVRKTVLEAQANQDLPFERLVDALHVPRSLSHTPLYQVMMTLEEEQPELCRLDGLDVCRMKTSTRTSLFDLTLELTAMKDGRLEAVFEYSTDLFSGETIARMAGHFQALLRQIVLSPDDRVSELGMLGEDERRYLLQSCNATAADYPQELCLHQLFEQQTTLTPDAVAMVWNGVSYNYRSLNAQANQLARYLKRQGVETESRVALCLERSLEMGTALLGVLKAGASYVPMDPSVPYERSRVMIEDSGARLLLTQKRFAAHFHDVAIPVISLDEIGPVLASLRDYDLPPATAPQNVAYVLYTSGTTGQPKGIEISHRALVNHSTAMAKHYGLQPTDRVLQFASISFDVAAEEYFPTWSAGASVVLRPNEPVPEFSDLRRFIDDHGLSVLNLPTPYWAEWIEACEQDGTVLPKSLRLVIVGSEKALPESLTRWQRLAGERIAWCNSYGPTEATITASFFMPERPEDWTSASTVPIGRPIANVELYVLDSACRPVPIGVAGELYIGGVGLARGYSRQTDRTAEKFVPHCFSREPGRRLYRTGDRARRRADGNVEFLGRYDAQIKVRGFRVEPADIECSVKQHPDVKDALVLQEVSGSAAGVRAKEPRLVGYVVPRGETVTTGQDLRAFLAERLPGYMIPAEWIFLDAVPLTPRGKVDRQALRAHAGRIQKAEPPSALLQTDIERTIAEIWKAVLGVESVGRQDNFFDLGGHSLLLTKVLAQVRAIGTRPLTMVDLFQYPTVQDLAAYLNDDRTSKEADGECAQAEGMQQTKARRLAGLRRLQRQREQRQTTTDRT</sequence>
<feature type="domain" description="Carrier" evidence="8">
    <location>
        <begin position="602"/>
        <end position="677"/>
    </location>
</feature>
<dbReference type="GO" id="GO:0072330">
    <property type="term" value="P:monocarboxylic acid biosynthetic process"/>
    <property type="evidence" value="ECO:0007669"/>
    <property type="project" value="UniProtKB-ARBA"/>
</dbReference>
<dbReference type="Gene3D" id="3.30.300.30">
    <property type="match status" value="2"/>
</dbReference>
<evidence type="ECO:0000259" key="8">
    <source>
        <dbReference type="PROSITE" id="PS50075"/>
    </source>
</evidence>
<dbReference type="Pfam" id="PF23024">
    <property type="entry name" value="AMP-dom_DIP2-like"/>
    <property type="match status" value="1"/>
</dbReference>
<dbReference type="FunFam" id="3.40.50.980:FF:000001">
    <property type="entry name" value="Non-ribosomal peptide synthetase"/>
    <property type="match status" value="1"/>
</dbReference>
<dbReference type="SUPFAM" id="SSF52777">
    <property type="entry name" value="CoA-dependent acyltransferases"/>
    <property type="match status" value="2"/>
</dbReference>
<dbReference type="FunFam" id="3.40.50.12780:FF:000012">
    <property type="entry name" value="Non-ribosomal peptide synthetase"/>
    <property type="match status" value="1"/>
</dbReference>
<dbReference type="PANTHER" id="PTHR45527:SF1">
    <property type="entry name" value="FATTY ACID SYNTHASE"/>
    <property type="match status" value="1"/>
</dbReference>
<dbReference type="InterPro" id="IPR025110">
    <property type="entry name" value="AMP-bd_C"/>
</dbReference>
<dbReference type="PROSITE" id="PS00012">
    <property type="entry name" value="PHOSPHOPANTETHEINE"/>
    <property type="match status" value="2"/>
</dbReference>
<dbReference type="InterPro" id="IPR009081">
    <property type="entry name" value="PP-bd_ACP"/>
</dbReference>
<keyword evidence="5" id="KW-0276">Fatty acid metabolism</keyword>
<dbReference type="InterPro" id="IPR023213">
    <property type="entry name" value="CAT-like_dom_sf"/>
</dbReference>
<evidence type="ECO:0000256" key="1">
    <source>
        <dbReference type="ARBA" id="ARBA00001957"/>
    </source>
</evidence>
<protein>
    <submittedName>
        <fullName evidence="9">Putative Multi-domain non-ribosomal peptide synthetase</fullName>
    </submittedName>
</protein>
<dbReference type="GO" id="GO:0043041">
    <property type="term" value="P:amino acid activation for nonribosomal peptide biosynthetic process"/>
    <property type="evidence" value="ECO:0007669"/>
    <property type="project" value="TreeGrafter"/>
</dbReference>
<dbReference type="RefSeq" id="WP_090749520.1">
    <property type="nucleotide sequence ID" value="NZ_CZQA01000009.1"/>
</dbReference>